<dbReference type="AlphaFoldDB" id="A0A3M7S9Y7"/>
<sequence>MIHEGEDGKNVSDWVPGYPKAVIGFKRRLFGQARGEEAQNYLIIKAQKSFSMAVPSFQLSWSQ</sequence>
<comment type="caution">
    <text evidence="1">The sequence shown here is derived from an EMBL/GenBank/DDBJ whole genome shotgun (WGS) entry which is preliminary data.</text>
</comment>
<evidence type="ECO:0000313" key="1">
    <source>
        <dbReference type="EMBL" id="RNA32643.1"/>
    </source>
</evidence>
<dbReference type="Proteomes" id="UP000276133">
    <property type="component" value="Unassembled WGS sequence"/>
</dbReference>
<accession>A0A3M7S9Y7</accession>
<organism evidence="1 2">
    <name type="scientific">Brachionus plicatilis</name>
    <name type="common">Marine rotifer</name>
    <name type="synonym">Brachionus muelleri</name>
    <dbReference type="NCBI Taxonomy" id="10195"/>
    <lineage>
        <taxon>Eukaryota</taxon>
        <taxon>Metazoa</taxon>
        <taxon>Spiralia</taxon>
        <taxon>Gnathifera</taxon>
        <taxon>Rotifera</taxon>
        <taxon>Eurotatoria</taxon>
        <taxon>Monogononta</taxon>
        <taxon>Pseudotrocha</taxon>
        <taxon>Ploima</taxon>
        <taxon>Brachionidae</taxon>
        <taxon>Brachionus</taxon>
    </lineage>
</organism>
<dbReference type="EMBL" id="REGN01001777">
    <property type="protein sequence ID" value="RNA32643.1"/>
    <property type="molecule type" value="Genomic_DNA"/>
</dbReference>
<name>A0A3M7S9Y7_BRAPC</name>
<proteinExistence type="predicted"/>
<protein>
    <submittedName>
        <fullName evidence="1">Uncharacterized protein</fullName>
    </submittedName>
</protein>
<keyword evidence="2" id="KW-1185">Reference proteome</keyword>
<evidence type="ECO:0000313" key="2">
    <source>
        <dbReference type="Proteomes" id="UP000276133"/>
    </source>
</evidence>
<gene>
    <name evidence="1" type="ORF">BpHYR1_053020</name>
</gene>
<reference evidence="1 2" key="1">
    <citation type="journal article" date="2018" name="Sci. Rep.">
        <title>Genomic signatures of local adaptation to the degree of environmental predictability in rotifers.</title>
        <authorList>
            <person name="Franch-Gras L."/>
            <person name="Hahn C."/>
            <person name="Garcia-Roger E.M."/>
            <person name="Carmona M.J."/>
            <person name="Serra M."/>
            <person name="Gomez A."/>
        </authorList>
    </citation>
    <scope>NUCLEOTIDE SEQUENCE [LARGE SCALE GENOMIC DNA]</scope>
    <source>
        <strain evidence="1">HYR1</strain>
    </source>
</reference>